<accession>A0A1P8B1D7</accession>
<evidence type="ECO:0000313" key="1">
    <source>
        <dbReference type="Araport" id="AT2G05655"/>
    </source>
</evidence>
<proteinExistence type="predicted"/>
<evidence type="ECO:0000313" key="3">
    <source>
        <dbReference type="Proteomes" id="UP000006548"/>
    </source>
</evidence>
<dbReference type="Araport" id="AT2G05655"/>
<evidence type="ECO:0000313" key="2">
    <source>
        <dbReference type="EMBL" id="ANM62717.1"/>
    </source>
</evidence>
<dbReference type="EMBL" id="CP002685">
    <property type="protein sequence ID" value="ANM62717.1"/>
    <property type="molecule type" value="Genomic_DNA"/>
</dbReference>
<reference evidence="2 3" key="1">
    <citation type="journal article" date="1999" name="Nature">
        <title>Sequence and analysis of chromosome 2 of the plant Arabidopsis thaliana.</title>
        <authorList>
            <person name="Lin X."/>
            <person name="Kaul S."/>
            <person name="Rounsley S."/>
            <person name="Shea T.P."/>
            <person name="Benito M.I."/>
            <person name="Town C.D."/>
            <person name="Fujii C.Y."/>
            <person name="Mason T."/>
            <person name="Bowman C.L."/>
            <person name="Barnstead M."/>
            <person name="Feldblyum T.V."/>
            <person name="Buell C.R."/>
            <person name="Ketchum K.A."/>
            <person name="Lee J."/>
            <person name="Ronning C.M."/>
            <person name="Koo H.L."/>
            <person name="Moffat K.S."/>
            <person name="Cronin L.A."/>
            <person name="Shen M."/>
            <person name="Pai G."/>
            <person name="Van Aken S."/>
            <person name="Umayam L."/>
            <person name="Tallon L.J."/>
            <person name="Gill J.E."/>
            <person name="Adams M.D."/>
            <person name="Carrera A.J."/>
            <person name="Creasy T.H."/>
            <person name="Goodman H.M."/>
            <person name="Somerville C.R."/>
            <person name="Copenhaver G.P."/>
            <person name="Preuss D."/>
            <person name="Nierman W.C."/>
            <person name="White O."/>
            <person name="Eisen J.A."/>
            <person name="Salzberg S.L."/>
            <person name="Fraser C.M."/>
            <person name="Venter J.C."/>
        </authorList>
    </citation>
    <scope>NUCLEOTIDE SEQUENCE [LARGE SCALE GENOMIC DNA]</scope>
    <source>
        <strain evidence="3">cv. Columbia</strain>
    </source>
</reference>
<dbReference type="GeneID" id="28717667"/>
<dbReference type="InParanoid" id="A0A1P8B1D7"/>
<dbReference type="TAIR" id="AT2G05655"/>
<organism evidence="2 3">
    <name type="scientific">Arabidopsis thaliana</name>
    <name type="common">Mouse-ear cress</name>
    <dbReference type="NCBI Taxonomy" id="3702"/>
    <lineage>
        <taxon>Eukaryota</taxon>
        <taxon>Viridiplantae</taxon>
        <taxon>Streptophyta</taxon>
        <taxon>Embryophyta</taxon>
        <taxon>Tracheophyta</taxon>
        <taxon>Spermatophyta</taxon>
        <taxon>Magnoliopsida</taxon>
        <taxon>eudicotyledons</taxon>
        <taxon>Gunneridae</taxon>
        <taxon>Pentapetalae</taxon>
        <taxon>rosids</taxon>
        <taxon>malvids</taxon>
        <taxon>Brassicales</taxon>
        <taxon>Brassicaceae</taxon>
        <taxon>Camelineae</taxon>
        <taxon>Arabidopsis</taxon>
    </lineage>
</organism>
<reference evidence="3" key="2">
    <citation type="journal article" date="2017" name="Plant J.">
        <title>Araport11: a complete reannotation of the Arabidopsis thaliana reference genome.</title>
        <authorList>
            <person name="Cheng C.Y."/>
            <person name="Krishnakumar V."/>
            <person name="Chan A.P."/>
            <person name="Thibaud-Nissen F."/>
            <person name="Schobel S."/>
            <person name="Town C.D."/>
        </authorList>
    </citation>
    <scope>GENOME REANNOTATION</scope>
    <source>
        <strain evidence="3">cv. Columbia</strain>
    </source>
</reference>
<keyword evidence="3" id="KW-1185">Reference proteome</keyword>
<gene>
    <name evidence="1 2" type="ordered locus">At2g05655</name>
</gene>
<protein>
    <submittedName>
        <fullName evidence="2">Uncharacterized protein</fullName>
    </submittedName>
</protein>
<dbReference type="ExpressionAtlas" id="A0A1P8B1D7">
    <property type="expression patterns" value="baseline and differential"/>
</dbReference>
<dbReference type="RefSeq" id="NP_001324856.1">
    <property type="nucleotide sequence ID" value="NM_001335287.1"/>
</dbReference>
<dbReference type="Proteomes" id="UP000006548">
    <property type="component" value="Chromosome 2"/>
</dbReference>
<dbReference type="AlphaFoldDB" id="A0A1P8B1D7"/>
<sequence>METITMLRETSTEECWYEQLILRTEKYLQQRIRISLLGSVLITVQVGFDDARNPYFFLFEFLL</sequence>
<name>A0A1P8B1D7_ARATH</name>